<protein>
    <recommendedName>
        <fullName evidence="3">Peptidase S33 tripeptidyl aminopeptidase-like C-terminal domain-containing protein</fullName>
    </recommendedName>
</protein>
<dbReference type="EMBL" id="JBIMZQ010000001">
    <property type="protein sequence ID" value="KAL3674363.1"/>
    <property type="molecule type" value="Genomic_DNA"/>
</dbReference>
<keyword evidence="2" id="KW-1185">Reference proteome</keyword>
<dbReference type="Gene3D" id="3.40.50.1820">
    <property type="entry name" value="alpha/beta hydrolase"/>
    <property type="match status" value="1"/>
</dbReference>
<reference evidence="1 2" key="1">
    <citation type="submission" date="2024-09" db="EMBL/GenBank/DDBJ databases">
        <title>Genome sequencing and assembly of Phytophthora oleae, isolate VK10A, causative agent of rot of olive drupes.</title>
        <authorList>
            <person name="Conti Taguali S."/>
            <person name="Riolo M."/>
            <person name="La Spada F."/>
            <person name="Cacciola S.O."/>
            <person name="Dionisio G."/>
        </authorList>
    </citation>
    <scope>NUCLEOTIDE SEQUENCE [LARGE SCALE GENOMIC DNA]</scope>
    <source>
        <strain evidence="1 2">VK10A</strain>
    </source>
</reference>
<evidence type="ECO:0000313" key="2">
    <source>
        <dbReference type="Proteomes" id="UP001632037"/>
    </source>
</evidence>
<sequence>MSKFTSGASTILYGGSYGTILVERIMHLDPPGVTGYVMDGIATTSGAPGGEFFFMSKRDDDFGEVDDHFLTLCTLDPECKRHFKSPNALAKTLRGVLADFEKNPNSTCTPLVKSVDGDDYPPSSQLRITLGTMVMDPEIRKLIPPLIYRLKRCSKADIDVLKQFTGMLKAYSATKIQDDALYSPLLFYLVTFSELWENPQPSLAVMKARFAKASIAAGNVDFLYLYCAFSKEKSPACAQVKDSKYAAHGIIYDHDEYWNKTTTIPRKAGVLLLSSKLDAQTPHKYAEYLLESLRGDQKELVTFNYSVHGAIVWTQLKTGNVACGIKIIASYVSSNGDLKGIDKSCVDEMPAFNLTVPVDYQINYFSTDDVYDGVYDENLGEQSTEAAA</sequence>
<name>A0ABD3G5Y8_9STRA</name>
<dbReference type="AlphaFoldDB" id="A0ABD3G5Y8"/>
<evidence type="ECO:0000313" key="1">
    <source>
        <dbReference type="EMBL" id="KAL3674363.1"/>
    </source>
</evidence>
<dbReference type="Proteomes" id="UP001632037">
    <property type="component" value="Unassembled WGS sequence"/>
</dbReference>
<evidence type="ECO:0008006" key="3">
    <source>
        <dbReference type="Google" id="ProtNLM"/>
    </source>
</evidence>
<dbReference type="InterPro" id="IPR029058">
    <property type="entry name" value="AB_hydrolase_fold"/>
</dbReference>
<gene>
    <name evidence="1" type="ORF">V7S43_000319</name>
</gene>
<comment type="caution">
    <text evidence="1">The sequence shown here is derived from an EMBL/GenBank/DDBJ whole genome shotgun (WGS) entry which is preliminary data.</text>
</comment>
<accession>A0ABD3G5Y8</accession>
<proteinExistence type="predicted"/>
<organism evidence="1 2">
    <name type="scientific">Phytophthora oleae</name>
    <dbReference type="NCBI Taxonomy" id="2107226"/>
    <lineage>
        <taxon>Eukaryota</taxon>
        <taxon>Sar</taxon>
        <taxon>Stramenopiles</taxon>
        <taxon>Oomycota</taxon>
        <taxon>Peronosporomycetes</taxon>
        <taxon>Peronosporales</taxon>
        <taxon>Peronosporaceae</taxon>
        <taxon>Phytophthora</taxon>
    </lineage>
</organism>